<proteinExistence type="inferred from homology"/>
<dbReference type="PANTHER" id="PTHR47235:SF1">
    <property type="entry name" value="BLR6548 PROTEIN"/>
    <property type="match status" value="1"/>
</dbReference>
<accession>A0A942YSZ7</accession>
<dbReference type="PROSITE" id="PS51257">
    <property type="entry name" value="PROKAR_LIPOPROTEIN"/>
    <property type="match status" value="1"/>
</dbReference>
<feature type="signal peptide" evidence="3">
    <location>
        <begin position="1"/>
        <end position="19"/>
    </location>
</feature>
<name>A0A942YSZ7_9BACI</name>
<dbReference type="PANTHER" id="PTHR47235">
    <property type="entry name" value="BLR6548 PROTEIN"/>
    <property type="match status" value="1"/>
</dbReference>
<evidence type="ECO:0000256" key="3">
    <source>
        <dbReference type="SAM" id="SignalP"/>
    </source>
</evidence>
<sequence>MVKKGFTLFIAFMMVFLLAACNGEKTSSNNTTGGKDSNELAQGVTKNEIMIGHSAPQTGPVAVYDTFRKGMDTYFQYINENGGVNGRKIKLIAYDDQYQPTKASQNAKKLVEEDKVFAVIGNQGSAANLAAKDYYINKGIPVILPGTGLKGFVDPPVKNWMGATMMNYEVEAQIMLNYAVNELGAKKIAIAYQNDDFGKAPYNKIKEIIKTYPGVELVAEVTYLPADTEFSAQAQKLQQAKPDTIFNFGVMSPVVNLKKAMYKIGLDKTKYIVSSIAGGDTHAFQLAGGDVWERTYSGGILISLDDENNEKIKLFKERFKKSYPNEQATNFVESGWSAAQVFVEALKRSGDNLTWDNFLKSFNTFDNWDGSMYAGVSFSENNHYGITKMYMTKAENGKIVQISDSIEFEPETGKISLPKK</sequence>
<evidence type="ECO:0000313" key="6">
    <source>
        <dbReference type="Proteomes" id="UP000679749"/>
    </source>
</evidence>
<evidence type="ECO:0000313" key="5">
    <source>
        <dbReference type="EMBL" id="MBS4211377.1"/>
    </source>
</evidence>
<dbReference type="CDD" id="cd06343">
    <property type="entry name" value="PBP1_ABC_ligand_binding-like"/>
    <property type="match status" value="1"/>
</dbReference>
<dbReference type="InterPro" id="IPR028081">
    <property type="entry name" value="Leu-bd"/>
</dbReference>
<comment type="caution">
    <text evidence="5">The sequence shown here is derived from an EMBL/GenBank/DDBJ whole genome shotgun (WGS) entry which is preliminary data.</text>
</comment>
<protein>
    <submittedName>
        <fullName evidence="5">ABC transporter substrate-binding protein</fullName>
    </submittedName>
</protein>
<organism evidence="5 6">
    <name type="scientific">Neobacillus rhizophilus</name>
    <dbReference type="NCBI Taxonomy" id="2833579"/>
    <lineage>
        <taxon>Bacteria</taxon>
        <taxon>Bacillati</taxon>
        <taxon>Bacillota</taxon>
        <taxon>Bacilli</taxon>
        <taxon>Bacillales</taxon>
        <taxon>Bacillaceae</taxon>
        <taxon>Neobacillus</taxon>
    </lineage>
</organism>
<keyword evidence="2 3" id="KW-0732">Signal</keyword>
<dbReference type="Proteomes" id="UP000679749">
    <property type="component" value="Unassembled WGS sequence"/>
</dbReference>
<dbReference type="Gene3D" id="3.40.50.2300">
    <property type="match status" value="2"/>
</dbReference>
<feature type="domain" description="Leucine-binding protein" evidence="4">
    <location>
        <begin position="48"/>
        <end position="397"/>
    </location>
</feature>
<dbReference type="RefSeq" id="WP_213115897.1">
    <property type="nucleotide sequence ID" value="NZ_JAGYPF010000001.1"/>
</dbReference>
<evidence type="ECO:0000256" key="1">
    <source>
        <dbReference type="ARBA" id="ARBA00010062"/>
    </source>
</evidence>
<dbReference type="Pfam" id="PF13458">
    <property type="entry name" value="Peripla_BP_6"/>
    <property type="match status" value="1"/>
</dbReference>
<evidence type="ECO:0000256" key="2">
    <source>
        <dbReference type="ARBA" id="ARBA00022729"/>
    </source>
</evidence>
<reference evidence="5" key="1">
    <citation type="submission" date="2021-05" db="EMBL/GenBank/DDBJ databases">
        <title>Novel Bacillus species.</title>
        <authorList>
            <person name="Liu G."/>
        </authorList>
    </citation>
    <scope>NUCLEOTIDE SEQUENCE</scope>
    <source>
        <strain evidence="5">FJAT-49825</strain>
    </source>
</reference>
<keyword evidence="6" id="KW-1185">Reference proteome</keyword>
<dbReference type="EMBL" id="JAGYPF010000001">
    <property type="protein sequence ID" value="MBS4211377.1"/>
    <property type="molecule type" value="Genomic_DNA"/>
</dbReference>
<feature type="chain" id="PRO_5037091565" evidence="3">
    <location>
        <begin position="20"/>
        <end position="420"/>
    </location>
</feature>
<dbReference type="InterPro" id="IPR028082">
    <property type="entry name" value="Peripla_BP_I"/>
</dbReference>
<gene>
    <name evidence="5" type="ORF">KHA99_02765</name>
</gene>
<comment type="similarity">
    <text evidence="1">Belongs to the leucine-binding protein family.</text>
</comment>
<dbReference type="SUPFAM" id="SSF53822">
    <property type="entry name" value="Periplasmic binding protein-like I"/>
    <property type="match status" value="1"/>
</dbReference>
<dbReference type="AlphaFoldDB" id="A0A942YSZ7"/>
<evidence type="ECO:0000259" key="4">
    <source>
        <dbReference type="Pfam" id="PF13458"/>
    </source>
</evidence>